<dbReference type="SUPFAM" id="SSF50249">
    <property type="entry name" value="Nucleic acid-binding proteins"/>
    <property type="match status" value="1"/>
</dbReference>
<evidence type="ECO:0000256" key="1">
    <source>
        <dbReference type="ARBA" id="ARBA00022490"/>
    </source>
</evidence>
<dbReference type="GO" id="GO:0019843">
    <property type="term" value="F:rRNA binding"/>
    <property type="evidence" value="ECO:0007669"/>
    <property type="project" value="UniProtKB-KW"/>
</dbReference>
<dbReference type="RefSeq" id="WP_102951883.1">
    <property type="nucleotide sequence ID" value="NZ_CP024847.1"/>
</dbReference>
<dbReference type="HAMAP" id="MF_01820">
    <property type="entry name" value="GTPase_RsgA"/>
    <property type="match status" value="1"/>
</dbReference>
<dbReference type="PROSITE" id="PS51721">
    <property type="entry name" value="G_CP"/>
    <property type="match status" value="1"/>
</dbReference>
<dbReference type="Pfam" id="PF03193">
    <property type="entry name" value="RsgA_GTPase"/>
    <property type="match status" value="1"/>
</dbReference>
<dbReference type="GO" id="GO:0003924">
    <property type="term" value="F:GTPase activity"/>
    <property type="evidence" value="ECO:0007669"/>
    <property type="project" value="UniProtKB-UniRule"/>
</dbReference>
<dbReference type="GO" id="GO:0042274">
    <property type="term" value="P:ribosomal small subunit biogenesis"/>
    <property type="evidence" value="ECO:0007669"/>
    <property type="project" value="UniProtKB-UniRule"/>
</dbReference>
<dbReference type="InterPro" id="IPR012340">
    <property type="entry name" value="NA-bd_OB-fold"/>
</dbReference>
<dbReference type="InterPro" id="IPR027417">
    <property type="entry name" value="P-loop_NTPase"/>
</dbReference>
<feature type="binding site" evidence="10">
    <location>
        <begin position="116"/>
        <end position="119"/>
    </location>
    <ligand>
        <name>GTP</name>
        <dbReference type="ChEBI" id="CHEBI:37565"/>
    </ligand>
</feature>
<dbReference type="AlphaFoldDB" id="A0A2I7N814"/>
<dbReference type="SUPFAM" id="SSF52540">
    <property type="entry name" value="P-loop containing nucleoside triphosphate hydrolases"/>
    <property type="match status" value="1"/>
</dbReference>
<dbReference type="Gene3D" id="3.40.50.300">
    <property type="entry name" value="P-loop containing nucleotide triphosphate hydrolases"/>
    <property type="match status" value="1"/>
</dbReference>
<evidence type="ECO:0000256" key="5">
    <source>
        <dbReference type="ARBA" id="ARBA00022741"/>
    </source>
</evidence>
<feature type="binding site" evidence="10">
    <location>
        <position position="254"/>
    </location>
    <ligand>
        <name>Zn(2+)</name>
        <dbReference type="ChEBI" id="CHEBI:29105"/>
    </ligand>
</feature>
<dbReference type="InterPro" id="IPR010914">
    <property type="entry name" value="RsgA_GTPase_dom"/>
</dbReference>
<evidence type="ECO:0000256" key="7">
    <source>
        <dbReference type="ARBA" id="ARBA00022833"/>
    </source>
</evidence>
<evidence type="ECO:0000256" key="8">
    <source>
        <dbReference type="ARBA" id="ARBA00022884"/>
    </source>
</evidence>
<evidence type="ECO:0000256" key="10">
    <source>
        <dbReference type="HAMAP-Rule" id="MF_01820"/>
    </source>
</evidence>
<dbReference type="InterPro" id="IPR004881">
    <property type="entry name" value="Ribosome_biogen_GTPase_RsgA"/>
</dbReference>
<comment type="cofactor">
    <cofactor evidence="10">
        <name>Zn(2+)</name>
        <dbReference type="ChEBI" id="CHEBI:29105"/>
    </cofactor>
    <text evidence="10">Binds 1 zinc ion per subunit.</text>
</comment>
<dbReference type="Proteomes" id="UP000236655">
    <property type="component" value="Chromosome"/>
</dbReference>
<feature type="binding site" evidence="10">
    <location>
        <position position="256"/>
    </location>
    <ligand>
        <name>Zn(2+)</name>
        <dbReference type="ChEBI" id="CHEBI:29105"/>
    </ligand>
</feature>
<reference evidence="14" key="1">
    <citation type="submission" date="2017-11" db="EMBL/GenBank/DDBJ databases">
        <authorList>
            <person name="Chan K.G."/>
            <person name="Lee L.S."/>
        </authorList>
    </citation>
    <scope>NUCLEOTIDE SEQUENCE [LARGE SCALE GENOMIC DNA]</scope>
    <source>
        <strain evidence="14">DSM 100970</strain>
    </source>
</reference>
<dbReference type="OrthoDB" id="9809485at2"/>
<feature type="domain" description="CP-type G" evidence="12">
    <location>
        <begin position="68"/>
        <end position="225"/>
    </location>
</feature>
<dbReference type="PANTHER" id="PTHR32120:SF11">
    <property type="entry name" value="SMALL RIBOSOMAL SUBUNIT BIOGENESIS GTPASE RSGA 1, MITOCHONDRIAL-RELATED"/>
    <property type="match status" value="1"/>
</dbReference>
<protein>
    <recommendedName>
        <fullName evidence="10">Small ribosomal subunit biogenesis GTPase RsgA</fullName>
        <ecNumber evidence="10">3.6.1.-</ecNumber>
    </recommendedName>
</protein>
<comment type="subunit">
    <text evidence="10">Monomer. Associates with 30S ribosomal subunit, binds 16S rRNA.</text>
</comment>
<organism evidence="13 14">
    <name type="scientific">Aquella oligotrophica</name>
    <dbReference type="NCBI Taxonomy" id="2067065"/>
    <lineage>
        <taxon>Bacteria</taxon>
        <taxon>Pseudomonadati</taxon>
        <taxon>Pseudomonadota</taxon>
        <taxon>Betaproteobacteria</taxon>
        <taxon>Neisseriales</taxon>
        <taxon>Neisseriaceae</taxon>
        <taxon>Aquella</taxon>
    </lineage>
</organism>
<dbReference type="Gene3D" id="1.10.40.50">
    <property type="entry name" value="Probable gtpase engc, domain 3"/>
    <property type="match status" value="1"/>
</dbReference>
<comment type="similarity">
    <text evidence="10">Belongs to the TRAFAC class YlqF/YawG GTPase family. RsgA subfamily.</text>
</comment>
<dbReference type="InterPro" id="IPR031944">
    <property type="entry name" value="RsgA_N"/>
</dbReference>
<keyword evidence="7 10" id="KW-0862">Zinc</keyword>
<evidence type="ECO:0000256" key="4">
    <source>
        <dbReference type="ARBA" id="ARBA00022730"/>
    </source>
</evidence>
<dbReference type="Gene3D" id="2.40.50.140">
    <property type="entry name" value="Nucleic acid-binding proteins"/>
    <property type="match status" value="1"/>
</dbReference>
<evidence type="ECO:0000256" key="3">
    <source>
        <dbReference type="ARBA" id="ARBA00022723"/>
    </source>
</evidence>
<sequence length="294" mass="33103">MRQQQGLVINSHGRFFNVESNGKVYQSTAKGKKTEFVVGDTVAIDIINDNQASITELVPRNNLIYRSDHYRSKIIASNLSQLLIVIAVKPNFNIGFLDSCLICAESSAIKPVIIINKMDLPESTEFAQKLTDLYANTLGYEIIKLSALNNCEQLGNYLKNQRTLLIGQSGVGKSTITNQICPEANAKTGEIAKYETSGRHTTTHATLYHIDGNSDLIDCPGLQEFGLFHLDIEKVAWYFPEIRDHLGNCKFHNCLHLNEPGCQIKTMLNENLIDSNRYAFYCRLINNLKTKKHY</sequence>
<keyword evidence="5 10" id="KW-0547">Nucleotide-binding</keyword>
<keyword evidence="14" id="KW-1185">Reference proteome</keyword>
<feature type="binding site" evidence="10">
    <location>
        <position position="262"/>
    </location>
    <ligand>
        <name>Zn(2+)</name>
        <dbReference type="ChEBI" id="CHEBI:29105"/>
    </ligand>
</feature>
<keyword evidence="2 10" id="KW-0690">Ribosome biogenesis</keyword>
<comment type="function">
    <text evidence="10">One of several proteins that assist in the late maturation steps of the functional core of the 30S ribosomal subunit. Helps release RbfA from mature subunits. May play a role in the assembly of ribosomal proteins into the subunit. Circularly permuted GTPase that catalyzes slow GTP hydrolysis, GTPase activity is stimulated by the 30S ribosomal subunit.</text>
</comment>
<evidence type="ECO:0000256" key="2">
    <source>
        <dbReference type="ARBA" id="ARBA00022517"/>
    </source>
</evidence>
<dbReference type="PANTHER" id="PTHR32120">
    <property type="entry name" value="SMALL RIBOSOMAL SUBUNIT BIOGENESIS GTPASE RSGA"/>
    <property type="match status" value="1"/>
</dbReference>
<keyword evidence="9 10" id="KW-0342">GTP-binding</keyword>
<keyword evidence="8 10" id="KW-0694">RNA-binding</keyword>
<dbReference type="Pfam" id="PF16745">
    <property type="entry name" value="RsgA_N"/>
    <property type="match status" value="1"/>
</dbReference>
<evidence type="ECO:0000256" key="9">
    <source>
        <dbReference type="ARBA" id="ARBA00023134"/>
    </source>
</evidence>
<name>A0A2I7N814_9NEIS</name>
<feature type="binding site" evidence="10">
    <location>
        <position position="249"/>
    </location>
    <ligand>
        <name>Zn(2+)</name>
        <dbReference type="ChEBI" id="CHEBI:29105"/>
    </ligand>
</feature>
<dbReference type="EMBL" id="CP024847">
    <property type="protein sequence ID" value="AUR52594.1"/>
    <property type="molecule type" value="Genomic_DNA"/>
</dbReference>
<dbReference type="PROSITE" id="PS50936">
    <property type="entry name" value="ENGC_GTPASE"/>
    <property type="match status" value="1"/>
</dbReference>
<dbReference type="CDD" id="cd01854">
    <property type="entry name" value="YjeQ_EngC"/>
    <property type="match status" value="1"/>
</dbReference>
<keyword evidence="4 10" id="KW-0699">rRNA-binding</keyword>
<keyword evidence="1 10" id="KW-0963">Cytoplasm</keyword>
<gene>
    <name evidence="10 13" type="primary">rsgA</name>
    <name evidence="13" type="ORF">CUN60_09895</name>
</gene>
<feature type="domain" description="EngC GTPase" evidence="11">
    <location>
        <begin position="77"/>
        <end position="223"/>
    </location>
</feature>
<dbReference type="EC" id="3.6.1.-" evidence="10"/>
<dbReference type="InterPro" id="IPR030378">
    <property type="entry name" value="G_CP_dom"/>
</dbReference>
<dbReference type="NCBIfam" id="TIGR00157">
    <property type="entry name" value="ribosome small subunit-dependent GTPase A"/>
    <property type="match status" value="1"/>
</dbReference>
<dbReference type="KEGG" id="nba:CUN60_09895"/>
<evidence type="ECO:0000256" key="6">
    <source>
        <dbReference type="ARBA" id="ARBA00022801"/>
    </source>
</evidence>
<evidence type="ECO:0000313" key="14">
    <source>
        <dbReference type="Proteomes" id="UP000236655"/>
    </source>
</evidence>
<keyword evidence="6 10" id="KW-0378">Hydrolase</keyword>
<feature type="binding site" evidence="10">
    <location>
        <begin position="167"/>
        <end position="175"/>
    </location>
    <ligand>
        <name>GTP</name>
        <dbReference type="ChEBI" id="CHEBI:37565"/>
    </ligand>
</feature>
<accession>A0A2I7N814</accession>
<evidence type="ECO:0000259" key="11">
    <source>
        <dbReference type="PROSITE" id="PS50936"/>
    </source>
</evidence>
<evidence type="ECO:0000259" key="12">
    <source>
        <dbReference type="PROSITE" id="PS51721"/>
    </source>
</evidence>
<dbReference type="GO" id="GO:0046872">
    <property type="term" value="F:metal ion binding"/>
    <property type="evidence" value="ECO:0007669"/>
    <property type="project" value="UniProtKB-KW"/>
</dbReference>
<dbReference type="GO" id="GO:0005525">
    <property type="term" value="F:GTP binding"/>
    <property type="evidence" value="ECO:0007669"/>
    <property type="project" value="UniProtKB-UniRule"/>
</dbReference>
<evidence type="ECO:0000313" key="13">
    <source>
        <dbReference type="EMBL" id="AUR52594.1"/>
    </source>
</evidence>
<keyword evidence="3 10" id="KW-0479">Metal-binding</keyword>
<proteinExistence type="inferred from homology"/>
<comment type="subcellular location">
    <subcellularLocation>
        <location evidence="10">Cytoplasm</location>
    </subcellularLocation>
</comment>
<dbReference type="GO" id="GO:0005737">
    <property type="term" value="C:cytoplasm"/>
    <property type="evidence" value="ECO:0007669"/>
    <property type="project" value="UniProtKB-SubCell"/>
</dbReference>